<keyword evidence="1 3" id="KW-0004">4Fe-4S</keyword>
<proteinExistence type="inferred from homology"/>
<feature type="binding site" evidence="3">
    <location>
        <position position="90"/>
    </location>
    <ligand>
        <name>substrate</name>
    </ligand>
</feature>
<organism evidence="5 6">
    <name type="scientific">Campylobacter hyointestinalis subsp. hyointestinalis</name>
    <dbReference type="NCBI Taxonomy" id="91352"/>
    <lineage>
        <taxon>Bacteria</taxon>
        <taxon>Pseudomonadati</taxon>
        <taxon>Campylobacterota</taxon>
        <taxon>Epsilonproteobacteria</taxon>
        <taxon>Campylobacterales</taxon>
        <taxon>Campylobacteraceae</taxon>
        <taxon>Campylobacter</taxon>
    </lineage>
</organism>
<keyword evidence="3" id="KW-0408">Iron</keyword>
<feature type="binding site" evidence="3">
    <location>
        <position position="26"/>
    </location>
    <ligand>
        <name>substrate</name>
    </ligand>
</feature>
<keyword evidence="3" id="KW-0479">Metal-binding</keyword>
<dbReference type="RefSeq" id="WP_059425819.1">
    <property type="nucleotide sequence ID" value="NZ_FAUT01000001.1"/>
</dbReference>
<gene>
    <name evidence="3" type="primary">queE</name>
    <name evidence="5" type="ORF">ERS686654_01285</name>
    <name evidence="4" type="ORF">ERS739220_01106</name>
</gene>
<feature type="binding site" evidence="3">
    <location>
        <begin position="11"/>
        <end position="13"/>
    </location>
    <ligand>
        <name>substrate</name>
    </ligand>
</feature>
<evidence type="ECO:0000313" key="6">
    <source>
        <dbReference type="Proteomes" id="UP000052237"/>
    </source>
</evidence>
<sequence length="241" mass="27464">MVSVVEHFTSIQGEGKFSGRYSLFIRLGGCNLSCKGFGVKTRSLKTGEILVGCDTIKAVQTSHFEHSKFDYKTLVNLVKETEFKPLIVITGGEPLLWHKDEDLIKFAQWCFEQDYEVHFETNGTVFVDFDKFEVYKKSKFAVSVKLSISGEPKSKRINQKALQAIFANADAFYKFVICGSELDEINEILELQNGEVWCMPLGKDRFELGKNALNVAEFCIKNGFNYSDRLHVRLWNDKEGV</sequence>
<dbReference type="Proteomes" id="UP000052237">
    <property type="component" value="Unassembled WGS sequence"/>
</dbReference>
<keyword evidence="3" id="KW-0411">Iron-sulfur</keyword>
<dbReference type="GO" id="GO:0016840">
    <property type="term" value="F:carbon-nitrogen lyase activity"/>
    <property type="evidence" value="ECO:0007669"/>
    <property type="project" value="UniProtKB-UniRule"/>
</dbReference>
<protein>
    <recommendedName>
        <fullName evidence="3">7-carboxy-7-deazaguanine synthase</fullName>
        <shortName evidence="3">CDG synthase</shortName>
        <ecNumber evidence="3">4.3.99.3</ecNumber>
    </recommendedName>
    <alternativeName>
        <fullName evidence="3">Queuosine biosynthesis protein QueE</fullName>
    </alternativeName>
</protein>
<accession>A0A0S4RX47</accession>
<feature type="binding site" evidence="3">
    <location>
        <position position="53"/>
    </location>
    <ligand>
        <name>[4Fe-4S] cluster</name>
        <dbReference type="ChEBI" id="CHEBI:49883"/>
        <note>4Fe-4S-S-AdoMet</note>
    </ligand>
</feature>
<keyword evidence="2 3" id="KW-0456">Lyase</keyword>
<comment type="subunit">
    <text evidence="3">Homodimer.</text>
</comment>
<keyword evidence="3" id="KW-0460">Magnesium</keyword>
<dbReference type="GO" id="GO:0000287">
    <property type="term" value="F:magnesium ion binding"/>
    <property type="evidence" value="ECO:0007669"/>
    <property type="project" value="UniProtKB-UniRule"/>
</dbReference>
<feature type="binding site" evidence="3">
    <location>
        <position position="92"/>
    </location>
    <ligand>
        <name>S-adenosyl-L-methionine</name>
        <dbReference type="ChEBI" id="CHEBI:59789"/>
    </ligand>
</feature>
<comment type="caution">
    <text evidence="3">Lacks conserved residue(s) required for the propagation of feature annotation.</text>
</comment>
<dbReference type="InterPro" id="IPR024924">
    <property type="entry name" value="7-CO-7-deazaguanine_synth-like"/>
</dbReference>
<feature type="binding site" evidence="3">
    <location>
        <position position="55"/>
    </location>
    <ligand>
        <name>Mg(2+)</name>
        <dbReference type="ChEBI" id="CHEBI:18420"/>
    </ligand>
</feature>
<feature type="binding site" evidence="3">
    <location>
        <position position="34"/>
    </location>
    <ligand>
        <name>[4Fe-4S] cluster</name>
        <dbReference type="ChEBI" id="CHEBI:49883"/>
        <note>4Fe-4S-S-AdoMet</note>
    </ligand>
</feature>
<comment type="function">
    <text evidence="3">Catalyzes the complex heterocyclic radical-mediated conversion of 6-carboxy-5,6,7,8-tetrahydropterin (CPH4) to 7-carboxy-7-deazaguanine (CDG), a step common to the biosynthetic pathways of all 7-deazapurine-containing compounds.</text>
</comment>
<dbReference type="UniPathway" id="UPA00391"/>
<dbReference type="GO" id="GO:1904047">
    <property type="term" value="F:S-adenosyl-L-methionine binding"/>
    <property type="evidence" value="ECO:0007669"/>
    <property type="project" value="UniProtKB-UniRule"/>
</dbReference>
<dbReference type="Pfam" id="PF13353">
    <property type="entry name" value="Fer4_12"/>
    <property type="match status" value="1"/>
</dbReference>
<accession>A0A9W5EUI2</accession>
<dbReference type="EMBL" id="FAVB01000003">
    <property type="protein sequence ID" value="CUU82153.1"/>
    <property type="molecule type" value="Genomic_DNA"/>
</dbReference>
<dbReference type="SUPFAM" id="SSF102114">
    <property type="entry name" value="Radical SAM enzymes"/>
    <property type="match status" value="1"/>
</dbReference>
<dbReference type="EMBL" id="FAUW01000003">
    <property type="protein sequence ID" value="CUU80293.1"/>
    <property type="molecule type" value="Genomic_DNA"/>
</dbReference>
<feature type="binding site" evidence="3">
    <location>
        <position position="30"/>
    </location>
    <ligand>
        <name>[4Fe-4S] cluster</name>
        <dbReference type="ChEBI" id="CHEBI:49883"/>
        <note>4Fe-4S-S-AdoMet</note>
    </ligand>
</feature>
<dbReference type="InterPro" id="IPR013785">
    <property type="entry name" value="Aldolase_TIM"/>
</dbReference>
<dbReference type="PANTHER" id="PTHR42836:SF1">
    <property type="entry name" value="7-CARBOXY-7-DEAZAGUANINE SYNTHASE"/>
    <property type="match status" value="1"/>
</dbReference>
<dbReference type="GO" id="GO:0051539">
    <property type="term" value="F:4 iron, 4 sulfur cluster binding"/>
    <property type="evidence" value="ECO:0007669"/>
    <property type="project" value="UniProtKB-UniRule"/>
</dbReference>
<dbReference type="EC" id="4.3.99.3" evidence="3"/>
<evidence type="ECO:0000313" key="7">
    <source>
        <dbReference type="Proteomes" id="UP000052257"/>
    </source>
</evidence>
<comment type="cofactor">
    <cofactor evidence="3">
        <name>[4Fe-4S] cluster</name>
        <dbReference type="ChEBI" id="CHEBI:49883"/>
    </cofactor>
    <text evidence="3">Binds 1 [4Fe-4S] cluster. The cluster is coordinated with 3 cysteines and an exchangeable S-adenosyl-L-methionine.</text>
</comment>
<dbReference type="InterPro" id="IPR058240">
    <property type="entry name" value="rSAM_sf"/>
</dbReference>
<comment type="caution">
    <text evidence="5">The sequence shown here is derived from an EMBL/GenBank/DDBJ whole genome shotgun (WGS) entry which is preliminary data.</text>
</comment>
<comment type="cofactor">
    <cofactor evidence="3">
        <name>Mg(2+)</name>
        <dbReference type="ChEBI" id="CHEBI:18420"/>
    </cofactor>
</comment>
<dbReference type="HAMAP" id="MF_00917">
    <property type="entry name" value="QueE"/>
    <property type="match status" value="1"/>
</dbReference>
<dbReference type="PANTHER" id="PTHR42836">
    <property type="entry name" value="7-CARBOXY-7-DEAZAGUANINE SYNTHASE"/>
    <property type="match status" value="1"/>
</dbReference>
<dbReference type="AlphaFoldDB" id="A0A0S4RX47"/>
<feature type="binding site" evidence="3">
    <location>
        <begin position="143"/>
        <end position="145"/>
    </location>
    <ligand>
        <name>S-adenosyl-L-methionine</name>
        <dbReference type="ChEBI" id="CHEBI:59789"/>
    </ligand>
</feature>
<keyword evidence="3" id="KW-0671">Queuosine biosynthesis</keyword>
<evidence type="ECO:0000313" key="5">
    <source>
        <dbReference type="EMBL" id="CUU82153.1"/>
    </source>
</evidence>
<dbReference type="GO" id="GO:0008616">
    <property type="term" value="P:tRNA queuosine(34) biosynthetic process"/>
    <property type="evidence" value="ECO:0007669"/>
    <property type="project" value="UniProtKB-UniRule"/>
</dbReference>
<comment type="pathway">
    <text evidence="3">Purine metabolism; 7-cyano-7-deazaguanine biosynthesis.</text>
</comment>
<dbReference type="Gene3D" id="3.20.20.70">
    <property type="entry name" value="Aldolase class I"/>
    <property type="match status" value="1"/>
</dbReference>
<dbReference type="Proteomes" id="UP000052257">
    <property type="component" value="Unassembled WGS sequence"/>
</dbReference>
<keyword evidence="3" id="KW-0949">S-adenosyl-L-methionine</keyword>
<comment type="cofactor">
    <cofactor evidence="3">
        <name>S-adenosyl-L-methionine</name>
        <dbReference type="ChEBI" id="CHEBI:59789"/>
    </cofactor>
    <text evidence="3">Binds 1 S-adenosyl-L-methionine per subunit.</text>
</comment>
<evidence type="ECO:0000256" key="1">
    <source>
        <dbReference type="ARBA" id="ARBA00022485"/>
    </source>
</evidence>
<reference evidence="6 7" key="1">
    <citation type="submission" date="2015-11" db="EMBL/GenBank/DDBJ databases">
        <authorList>
            <consortium name="Pathogen Informatics"/>
        </authorList>
    </citation>
    <scope>NUCLEOTIDE SEQUENCE [LARGE SCALE GENOMIC DNA]</scope>
    <source>
        <strain evidence="5 6">006A-0059</strain>
        <strain evidence="4 7">006A-0191</strain>
    </source>
</reference>
<evidence type="ECO:0000256" key="3">
    <source>
        <dbReference type="HAMAP-Rule" id="MF_00917"/>
    </source>
</evidence>
<comment type="similarity">
    <text evidence="3">Belongs to the radical SAM superfamily. 7-carboxy-7-deazaguanine synthase family.</text>
</comment>
<evidence type="ECO:0000256" key="2">
    <source>
        <dbReference type="ARBA" id="ARBA00023239"/>
    </source>
</evidence>
<keyword evidence="6" id="KW-1185">Reference proteome</keyword>
<evidence type="ECO:0000313" key="4">
    <source>
        <dbReference type="EMBL" id="CUU80293.1"/>
    </source>
</evidence>
<name>A0A0S4RX47_CAMHY</name>
<comment type="catalytic activity">
    <reaction evidence="3">
        <text>6-carboxy-5,6,7,8-tetrahydropterin + H(+) = 7-carboxy-7-carbaguanine + NH4(+)</text>
        <dbReference type="Rhea" id="RHEA:27974"/>
        <dbReference type="ChEBI" id="CHEBI:15378"/>
        <dbReference type="ChEBI" id="CHEBI:28938"/>
        <dbReference type="ChEBI" id="CHEBI:61032"/>
        <dbReference type="ChEBI" id="CHEBI:61036"/>
        <dbReference type="EC" id="4.3.99.3"/>
    </reaction>
</comment>